<gene>
    <name evidence="2" type="ORF">RCL2_002073700</name>
</gene>
<comment type="caution">
    <text evidence="2">The sequence shown here is derived from an EMBL/GenBank/DDBJ whole genome shotgun (WGS) entry which is preliminary data.</text>
</comment>
<dbReference type="SMART" id="SM00671">
    <property type="entry name" value="SEL1"/>
    <property type="match status" value="2"/>
</dbReference>
<organism evidence="2 3">
    <name type="scientific">Rhizophagus clarus</name>
    <dbReference type="NCBI Taxonomy" id="94130"/>
    <lineage>
        <taxon>Eukaryota</taxon>
        <taxon>Fungi</taxon>
        <taxon>Fungi incertae sedis</taxon>
        <taxon>Mucoromycota</taxon>
        <taxon>Glomeromycotina</taxon>
        <taxon>Glomeromycetes</taxon>
        <taxon>Glomerales</taxon>
        <taxon>Glomeraceae</taxon>
        <taxon>Rhizophagus</taxon>
    </lineage>
</organism>
<dbReference type="AlphaFoldDB" id="A0A8H3QVR5"/>
<evidence type="ECO:0000256" key="1">
    <source>
        <dbReference type="ARBA" id="ARBA00038101"/>
    </source>
</evidence>
<evidence type="ECO:0000313" key="2">
    <source>
        <dbReference type="EMBL" id="GES93993.1"/>
    </source>
</evidence>
<dbReference type="SUPFAM" id="SSF81901">
    <property type="entry name" value="HCP-like"/>
    <property type="match status" value="2"/>
</dbReference>
<dbReference type="PANTHER" id="PTHR11102:SF160">
    <property type="entry name" value="ERAD-ASSOCIATED E3 UBIQUITIN-PROTEIN LIGASE COMPONENT HRD3"/>
    <property type="match status" value="1"/>
</dbReference>
<dbReference type="Gene3D" id="1.25.40.10">
    <property type="entry name" value="Tetratricopeptide repeat domain"/>
    <property type="match status" value="2"/>
</dbReference>
<dbReference type="OrthoDB" id="272077at2759"/>
<evidence type="ECO:0000313" key="3">
    <source>
        <dbReference type="Proteomes" id="UP000615446"/>
    </source>
</evidence>
<accession>A0A8H3QVR5</accession>
<dbReference type="GO" id="GO:0016301">
    <property type="term" value="F:kinase activity"/>
    <property type="evidence" value="ECO:0007669"/>
    <property type="project" value="UniProtKB-KW"/>
</dbReference>
<dbReference type="Proteomes" id="UP000615446">
    <property type="component" value="Unassembled WGS sequence"/>
</dbReference>
<dbReference type="InterPro" id="IPR011990">
    <property type="entry name" value="TPR-like_helical_dom_sf"/>
</dbReference>
<sequence length="192" mass="22027">MESYGKDLEKTFCWYQKVAENEHADAMLKLANFVTTVGRERKRIQKKPFTVGTEKDMEKAFHSCQKAAEIGLAGTISNLTNCYYNGKGAGKDLKNAFCWYQKQQKVGMQMRSLIWQIFTTLGGDKGGSRKNLFRNREESGEILFWYQKASENGDANAMLNLSNYYYNGGTEKNLEKVLYWYQKAAEGVMQII</sequence>
<dbReference type="InterPro" id="IPR006597">
    <property type="entry name" value="Sel1-like"/>
</dbReference>
<proteinExistence type="inferred from homology"/>
<dbReference type="Pfam" id="PF08238">
    <property type="entry name" value="Sel1"/>
    <property type="match status" value="4"/>
</dbReference>
<dbReference type="PANTHER" id="PTHR11102">
    <property type="entry name" value="SEL-1-LIKE PROTEIN"/>
    <property type="match status" value="1"/>
</dbReference>
<dbReference type="EMBL" id="BLAL01000229">
    <property type="protein sequence ID" value="GES93993.1"/>
    <property type="molecule type" value="Genomic_DNA"/>
</dbReference>
<name>A0A8H3QVR5_9GLOM</name>
<comment type="similarity">
    <text evidence="1">Belongs to the sel-1 family.</text>
</comment>
<reference evidence="2" key="1">
    <citation type="submission" date="2019-10" db="EMBL/GenBank/DDBJ databases">
        <title>Conservation and host-specific expression of non-tandemly repeated heterogenous ribosome RNA gene in arbuscular mycorrhizal fungi.</title>
        <authorList>
            <person name="Maeda T."/>
            <person name="Kobayashi Y."/>
            <person name="Nakagawa T."/>
            <person name="Ezawa T."/>
            <person name="Yamaguchi K."/>
            <person name="Bino T."/>
            <person name="Nishimoto Y."/>
            <person name="Shigenobu S."/>
            <person name="Kawaguchi M."/>
        </authorList>
    </citation>
    <scope>NUCLEOTIDE SEQUENCE</scope>
    <source>
        <strain evidence="2">HR1</strain>
    </source>
</reference>
<keyword evidence="2" id="KW-0418">Kinase</keyword>
<keyword evidence="2" id="KW-0808">Transferase</keyword>
<protein>
    <submittedName>
        <fullName evidence="2">Kinase-like domain-containing protein</fullName>
    </submittedName>
</protein>
<dbReference type="InterPro" id="IPR050767">
    <property type="entry name" value="Sel1_AlgK"/>
</dbReference>